<accession>A0A1X6ML44</accession>
<reference evidence="1 2" key="1">
    <citation type="submission" date="2017-04" db="EMBL/GenBank/DDBJ databases">
        <title>Genome Sequence of the Model Brown-Rot Fungus Postia placenta SB12.</title>
        <authorList>
            <consortium name="DOE Joint Genome Institute"/>
            <person name="Gaskell J."/>
            <person name="Kersten P."/>
            <person name="Larrondo L.F."/>
            <person name="Canessa P."/>
            <person name="Martinez D."/>
            <person name="Hibbett D."/>
            <person name="Schmoll M."/>
            <person name="Kubicek C.P."/>
            <person name="Martinez A.T."/>
            <person name="Yadav J."/>
            <person name="Master E."/>
            <person name="Magnuson J.K."/>
            <person name="James T."/>
            <person name="Yaver D."/>
            <person name="Berka R."/>
            <person name="Labutti K."/>
            <person name="Lipzen A."/>
            <person name="Aerts A."/>
            <person name="Barry K."/>
            <person name="Henrissat B."/>
            <person name="Blanchette R."/>
            <person name="Grigoriev I."/>
            <person name="Cullen D."/>
        </authorList>
    </citation>
    <scope>NUCLEOTIDE SEQUENCE [LARGE SCALE GENOMIC DNA]</scope>
    <source>
        <strain evidence="1 2">MAD-698-R-SB12</strain>
    </source>
</reference>
<dbReference type="EMBL" id="KZ110610">
    <property type="protein sequence ID" value="OSX56922.1"/>
    <property type="molecule type" value="Genomic_DNA"/>
</dbReference>
<feature type="non-terminal residue" evidence="1">
    <location>
        <position position="1"/>
    </location>
</feature>
<dbReference type="RefSeq" id="XP_024333716.1">
    <property type="nucleotide sequence ID" value="XM_024487281.1"/>
</dbReference>
<sequence length="142" mass="15867">DCCDCPPGGLLEERVLERPLGGDGGWGMRVPGEAGRDGTGVTWRDVDLEVPAYRMPFVNSDGPWSAIRARLPITDEERRSVFAALWVVTRDVDLILGVEGVLKSRAVEEFVSHVDGGRKGSMQQEPKPRVREDKYRPLKCRY</sequence>
<evidence type="ECO:0000313" key="2">
    <source>
        <dbReference type="Proteomes" id="UP000194127"/>
    </source>
</evidence>
<evidence type="ECO:0000313" key="1">
    <source>
        <dbReference type="EMBL" id="OSX56922.1"/>
    </source>
</evidence>
<proteinExistence type="predicted"/>
<dbReference type="AlphaFoldDB" id="A0A1X6ML44"/>
<keyword evidence="2" id="KW-1185">Reference proteome</keyword>
<dbReference type="GeneID" id="36332230"/>
<gene>
    <name evidence="1" type="ORF">POSPLADRAFT_1158112</name>
</gene>
<protein>
    <submittedName>
        <fullName evidence="1">Uncharacterized protein</fullName>
    </submittedName>
</protein>
<organism evidence="1 2">
    <name type="scientific">Postia placenta MAD-698-R-SB12</name>
    <dbReference type="NCBI Taxonomy" id="670580"/>
    <lineage>
        <taxon>Eukaryota</taxon>
        <taxon>Fungi</taxon>
        <taxon>Dikarya</taxon>
        <taxon>Basidiomycota</taxon>
        <taxon>Agaricomycotina</taxon>
        <taxon>Agaricomycetes</taxon>
        <taxon>Polyporales</taxon>
        <taxon>Adustoporiaceae</taxon>
        <taxon>Rhodonia</taxon>
    </lineage>
</organism>
<name>A0A1X6ML44_9APHY</name>
<dbReference type="OrthoDB" id="10405148at2759"/>
<dbReference type="Proteomes" id="UP000194127">
    <property type="component" value="Unassembled WGS sequence"/>
</dbReference>